<evidence type="ECO:0000256" key="3">
    <source>
        <dbReference type="ARBA" id="ARBA00004987"/>
    </source>
</evidence>
<reference evidence="20" key="1">
    <citation type="submission" date="2022-10" db="EMBL/GenBank/DDBJ databases">
        <title>Culturing micro-colonial fungi from biological soil crusts in the Mojave desert and describing Neophaeococcomyces mojavensis, and introducing the new genera and species Taxawa tesnikishii.</title>
        <authorList>
            <person name="Kurbessoian T."/>
            <person name="Stajich J.E."/>
        </authorList>
    </citation>
    <scope>NUCLEOTIDE SEQUENCE</scope>
    <source>
        <strain evidence="20">TK_1</strain>
    </source>
</reference>
<dbReference type="SMART" id="SM01217">
    <property type="entry name" value="Fn3_like"/>
    <property type="match status" value="1"/>
</dbReference>
<dbReference type="EMBL" id="JAPDRL010000018">
    <property type="protein sequence ID" value="KAJ9666636.1"/>
    <property type="molecule type" value="Genomic_DNA"/>
</dbReference>
<evidence type="ECO:0000259" key="19">
    <source>
        <dbReference type="SMART" id="SM01217"/>
    </source>
</evidence>
<dbReference type="InterPro" id="IPR001764">
    <property type="entry name" value="Glyco_hydro_3_N"/>
</dbReference>
<evidence type="ECO:0000313" key="21">
    <source>
        <dbReference type="Proteomes" id="UP001172684"/>
    </source>
</evidence>
<dbReference type="PANTHER" id="PTHR42715">
    <property type="entry name" value="BETA-GLUCOSIDASE"/>
    <property type="match status" value="1"/>
</dbReference>
<comment type="subcellular location">
    <subcellularLocation>
        <location evidence="2">Secreted</location>
    </subcellularLocation>
</comment>
<dbReference type="Gene3D" id="2.60.40.10">
    <property type="entry name" value="Immunoglobulins"/>
    <property type="match status" value="1"/>
</dbReference>
<dbReference type="Gene3D" id="3.40.50.1700">
    <property type="entry name" value="Glycoside hydrolase family 3 C-terminal domain"/>
    <property type="match status" value="1"/>
</dbReference>
<comment type="function">
    <text evidence="13">Beta-glucosidases are one of a number of cellulolytic enzymes involved in the degradation of cellulosic biomass. Catalyzes the last step releasing glucose from the inhibitory cellobiose.</text>
</comment>
<keyword evidence="12" id="KW-0624">Polysaccharide degradation</keyword>
<evidence type="ECO:0000256" key="1">
    <source>
        <dbReference type="ARBA" id="ARBA00000448"/>
    </source>
</evidence>
<dbReference type="InterPro" id="IPR050288">
    <property type="entry name" value="Cellulose_deg_GH3"/>
</dbReference>
<dbReference type="InterPro" id="IPR036962">
    <property type="entry name" value="Glyco_hydro_3_N_sf"/>
</dbReference>
<sequence length="800" mass="85654">MTSLTLKNVLLLGGTLVGVSQAQFGSHELYTSSPPVYPSPNATGTGGWQDAFARAQAFLAELSLEEKVEMVTGTTGPCAGNIKPIERLNFNGLCLQDGPAGIRQAIYASVFPAGVVAAASWDRSLMYHRSLLMGREFRGKGAHVALMPVAGPLGRHAQGGRNWEGFSPDPYLTGVGMEESVRGMQAAGVQATSKHYIGNEQEIQRNPSSNSSNQTIEALSSNIDDRTMHELYLWPFANAVHAGTASIMCSYQRLNTSYGCQNSKSLNGILKEELGFQGYVMSDWGAVHAGVATANAGLDMNMPGGIGFLDPTPSFWGANLTTAVNNGSVAESRVDDMVLRIMTPYFYLGQDEDFPFVDESSSVINFFDPATWTYNYTLGPVVDVRDGHAQLIRDLASAGTVLLKNTNNALPLRAPRYLGVFGNDATEPEDGLYSLNLLAGIDAGNYEDGTLAIGGGSGTGRFTYIVPPLEAIKRRSSQDGTLLQYVLNNDKLAQNPYFWNLAPTPPEVCIFFAKTWCTEGADRPNLDLEWNATALIANLASICNNTIVVTHSCGINDLAPIAANPNVTAILAAHYPGQETGNSIVNILYGDVNPSGHLPYTIGRNVSDGVIPLVNSTELLNTTDPNAWQADFTEGQLIDYRHFDARNITPLYHFGYGLSYTTFNVSDLSVTNVDAAGSVPRLPPALPVQPGGNPTLWSTLLRATVTVANTGEVAGAVVPQLYVSLPQAEAGPGTPVKTLRGFDKVYLEPGESAEVGFDLLRRDLSFWDVGAQQWRLPTGAVQVAVGLHAGDLSESTSVTV</sequence>
<dbReference type="InterPro" id="IPR026891">
    <property type="entry name" value="Fn3-like"/>
</dbReference>
<feature type="signal peptide" evidence="18">
    <location>
        <begin position="1"/>
        <end position="22"/>
    </location>
</feature>
<keyword evidence="10" id="KW-0119">Carbohydrate metabolism</keyword>
<evidence type="ECO:0000256" key="5">
    <source>
        <dbReference type="ARBA" id="ARBA00012744"/>
    </source>
</evidence>
<dbReference type="Pfam" id="PF14310">
    <property type="entry name" value="Fn3-like"/>
    <property type="match status" value="1"/>
</dbReference>
<dbReference type="Pfam" id="PF00933">
    <property type="entry name" value="Glyco_hydro_3"/>
    <property type="match status" value="1"/>
</dbReference>
<accession>A0ABQ9P005</accession>
<evidence type="ECO:0000256" key="7">
    <source>
        <dbReference type="ARBA" id="ARBA00022729"/>
    </source>
</evidence>
<dbReference type="EC" id="3.2.1.21" evidence="5"/>
<gene>
    <name evidence="20" type="ORF">H2201_003295</name>
</gene>
<evidence type="ECO:0000256" key="4">
    <source>
        <dbReference type="ARBA" id="ARBA00005336"/>
    </source>
</evidence>
<evidence type="ECO:0000256" key="18">
    <source>
        <dbReference type="SAM" id="SignalP"/>
    </source>
</evidence>
<protein>
    <recommendedName>
        <fullName evidence="14">Probable beta-glucosidase G</fullName>
        <ecNumber evidence="5">3.2.1.21</ecNumber>
    </recommendedName>
    <alternativeName>
        <fullName evidence="15">Beta-D-glucoside glucohydrolase G</fullName>
    </alternativeName>
    <alternativeName>
        <fullName evidence="16">Cellobiase G</fullName>
    </alternativeName>
    <alternativeName>
        <fullName evidence="17">Gentiobiase G</fullName>
    </alternativeName>
</protein>
<evidence type="ECO:0000256" key="11">
    <source>
        <dbReference type="ARBA" id="ARBA00023295"/>
    </source>
</evidence>
<evidence type="ECO:0000256" key="6">
    <source>
        <dbReference type="ARBA" id="ARBA00022525"/>
    </source>
</evidence>
<keyword evidence="9" id="KW-0325">Glycoprotein</keyword>
<evidence type="ECO:0000256" key="9">
    <source>
        <dbReference type="ARBA" id="ARBA00023180"/>
    </source>
</evidence>
<evidence type="ECO:0000256" key="8">
    <source>
        <dbReference type="ARBA" id="ARBA00022801"/>
    </source>
</evidence>
<dbReference type="PRINTS" id="PR00133">
    <property type="entry name" value="GLHYDRLASE3"/>
</dbReference>
<dbReference type="Pfam" id="PF01915">
    <property type="entry name" value="Glyco_hydro_3_C"/>
    <property type="match status" value="1"/>
</dbReference>
<evidence type="ECO:0000256" key="13">
    <source>
        <dbReference type="ARBA" id="ARBA00024983"/>
    </source>
</evidence>
<keyword evidence="6" id="KW-0964">Secreted</keyword>
<dbReference type="SUPFAM" id="SSF51445">
    <property type="entry name" value="(Trans)glycosidases"/>
    <property type="match status" value="1"/>
</dbReference>
<dbReference type="PANTHER" id="PTHR42715:SF12">
    <property type="entry name" value="BETA-GLUCOSIDASE G-RELATED"/>
    <property type="match status" value="1"/>
</dbReference>
<evidence type="ECO:0000256" key="14">
    <source>
        <dbReference type="ARBA" id="ARBA00039579"/>
    </source>
</evidence>
<evidence type="ECO:0000256" key="10">
    <source>
        <dbReference type="ARBA" id="ARBA00023277"/>
    </source>
</evidence>
<keyword evidence="8" id="KW-0378">Hydrolase</keyword>
<keyword evidence="11" id="KW-0326">Glycosidase</keyword>
<dbReference type="InterPro" id="IPR017853">
    <property type="entry name" value="GH"/>
</dbReference>
<dbReference type="InterPro" id="IPR013783">
    <property type="entry name" value="Ig-like_fold"/>
</dbReference>
<keyword evidence="7 18" id="KW-0732">Signal</keyword>
<evidence type="ECO:0000313" key="20">
    <source>
        <dbReference type="EMBL" id="KAJ9666636.1"/>
    </source>
</evidence>
<keyword evidence="21" id="KW-1185">Reference proteome</keyword>
<evidence type="ECO:0000256" key="2">
    <source>
        <dbReference type="ARBA" id="ARBA00004613"/>
    </source>
</evidence>
<evidence type="ECO:0000256" key="17">
    <source>
        <dbReference type="ARBA" id="ARBA00041808"/>
    </source>
</evidence>
<feature type="domain" description="Fibronectin type III-like" evidence="19">
    <location>
        <begin position="717"/>
        <end position="789"/>
    </location>
</feature>
<comment type="caution">
    <text evidence="20">The sequence shown here is derived from an EMBL/GenBank/DDBJ whole genome shotgun (WGS) entry which is preliminary data.</text>
</comment>
<organism evidence="20 21">
    <name type="scientific">Coniosporium apollinis</name>
    <dbReference type="NCBI Taxonomy" id="61459"/>
    <lineage>
        <taxon>Eukaryota</taxon>
        <taxon>Fungi</taxon>
        <taxon>Dikarya</taxon>
        <taxon>Ascomycota</taxon>
        <taxon>Pezizomycotina</taxon>
        <taxon>Dothideomycetes</taxon>
        <taxon>Dothideomycetes incertae sedis</taxon>
        <taxon>Coniosporium</taxon>
    </lineage>
</organism>
<evidence type="ECO:0000256" key="15">
    <source>
        <dbReference type="ARBA" id="ARBA00041276"/>
    </source>
</evidence>
<evidence type="ECO:0000256" key="12">
    <source>
        <dbReference type="ARBA" id="ARBA00023326"/>
    </source>
</evidence>
<comment type="catalytic activity">
    <reaction evidence="1">
        <text>Hydrolysis of terminal, non-reducing beta-D-glucosyl residues with release of beta-D-glucose.</text>
        <dbReference type="EC" id="3.2.1.21"/>
    </reaction>
</comment>
<dbReference type="SUPFAM" id="SSF52279">
    <property type="entry name" value="Beta-D-glucan exohydrolase, C-terminal domain"/>
    <property type="match status" value="1"/>
</dbReference>
<feature type="chain" id="PRO_5045750398" description="Probable beta-glucosidase G" evidence="18">
    <location>
        <begin position="23"/>
        <end position="800"/>
    </location>
</feature>
<comment type="pathway">
    <text evidence="3">Glycan metabolism; cellulose degradation.</text>
</comment>
<proteinExistence type="inferred from homology"/>
<dbReference type="InterPro" id="IPR002772">
    <property type="entry name" value="Glyco_hydro_3_C"/>
</dbReference>
<dbReference type="Proteomes" id="UP001172684">
    <property type="component" value="Unassembled WGS sequence"/>
</dbReference>
<name>A0ABQ9P005_9PEZI</name>
<dbReference type="Gene3D" id="3.20.20.300">
    <property type="entry name" value="Glycoside hydrolase, family 3, N-terminal domain"/>
    <property type="match status" value="1"/>
</dbReference>
<evidence type="ECO:0000256" key="16">
    <source>
        <dbReference type="ARBA" id="ARBA00041601"/>
    </source>
</evidence>
<comment type="similarity">
    <text evidence="4">Belongs to the glycosyl hydrolase 3 family.</text>
</comment>
<dbReference type="InterPro" id="IPR036881">
    <property type="entry name" value="Glyco_hydro_3_C_sf"/>
</dbReference>